<gene>
    <name evidence="1" type="ORF">G6L72_02340</name>
</gene>
<dbReference type="InterPro" id="IPR048683">
    <property type="entry name" value="Sf6_terminase"/>
</dbReference>
<dbReference type="EMBL" id="JAAMCP010000001">
    <property type="protein sequence ID" value="NTF35553.1"/>
    <property type="molecule type" value="Genomic_DNA"/>
</dbReference>
<reference evidence="1 2" key="1">
    <citation type="journal article" date="2020" name="Science">
        <title>Unexpected conservation and global transmission of agrobacterial virulence plasmids.</title>
        <authorList>
            <person name="Weisberg A.J."/>
            <person name="Davis E.W. 2nd"/>
            <person name="Tabima J."/>
            <person name="Belcher M.S."/>
            <person name="Miller M."/>
            <person name="Kuo C.H."/>
            <person name="Loper J.E."/>
            <person name="Grunwald N.J."/>
            <person name="Putnam M.L."/>
            <person name="Chang J.H."/>
        </authorList>
    </citation>
    <scope>NUCLEOTIDE SEQUENCE [LARGE SCALE GENOMIC DNA]</scope>
    <source>
        <strain evidence="1 2">A19/93</strain>
    </source>
</reference>
<keyword evidence="2" id="KW-1185">Reference proteome</keyword>
<dbReference type="Gene3D" id="1.10.10.60">
    <property type="entry name" value="Homeodomain-like"/>
    <property type="match status" value="1"/>
</dbReference>
<dbReference type="Proteomes" id="UP000822331">
    <property type="component" value="Unassembled WGS sequence"/>
</dbReference>
<dbReference type="RefSeq" id="WP_174003052.1">
    <property type="nucleotide sequence ID" value="NZ_JAAMCP010000001.1"/>
</dbReference>
<proteinExistence type="predicted"/>
<evidence type="ECO:0000313" key="1">
    <source>
        <dbReference type="EMBL" id="NTF35553.1"/>
    </source>
</evidence>
<sequence>MGRPTIFNQRTADAICDRLANGLSLRKICRHSKMPCKTTVFKWLSQNAEFADQYARARELQADHYADEVAEIADTPKIGKKIKRTSDGKVEITTFDMTEHRRLQIDARKWLAAKLRPKKYGDKLDIDQKTTVEAGDSVKALMEAVDGLTRTK</sequence>
<comment type="caution">
    <text evidence="1">The sequence shown here is derived from an EMBL/GenBank/DDBJ whole genome shotgun (WGS) entry which is preliminary data.</text>
</comment>
<organism evidence="1 2">
    <name type="scientific">Agrobacterium rubi</name>
    <dbReference type="NCBI Taxonomy" id="28099"/>
    <lineage>
        <taxon>Bacteria</taxon>
        <taxon>Pseudomonadati</taxon>
        <taxon>Pseudomonadota</taxon>
        <taxon>Alphaproteobacteria</taxon>
        <taxon>Hyphomicrobiales</taxon>
        <taxon>Rhizobiaceae</taxon>
        <taxon>Rhizobium/Agrobacterium group</taxon>
        <taxon>Agrobacterium</taxon>
    </lineage>
</organism>
<accession>A0ABX2IYN4</accession>
<evidence type="ECO:0000313" key="2">
    <source>
        <dbReference type="Proteomes" id="UP000822331"/>
    </source>
</evidence>
<name>A0ABX2IYN4_9HYPH</name>
<protein>
    <submittedName>
        <fullName evidence="1">Terminase small subunit protein</fullName>
    </submittedName>
</protein>
<dbReference type="Pfam" id="PF20901">
    <property type="entry name" value="Sf6_terminase"/>
    <property type="match status" value="1"/>
</dbReference>